<keyword evidence="6" id="KW-1185">Reference proteome</keyword>
<evidence type="ECO:0000313" key="6">
    <source>
        <dbReference type="Proteomes" id="UP001265746"/>
    </source>
</evidence>
<dbReference type="EC" id="2.5.1.32" evidence="2"/>
<name>A0AAD9VYU2_PHOAM</name>
<evidence type="ECO:0000256" key="1">
    <source>
        <dbReference type="ARBA" id="ARBA00001805"/>
    </source>
</evidence>
<evidence type="ECO:0000256" key="2">
    <source>
        <dbReference type="ARBA" id="ARBA00012396"/>
    </source>
</evidence>
<dbReference type="SUPFAM" id="SSF48576">
    <property type="entry name" value="Terpenoid synthases"/>
    <property type="match status" value="1"/>
</dbReference>
<dbReference type="AlphaFoldDB" id="A0AAD9VYU2"/>
<sequence length="295" mass="32798">MADDLVDEPPEGLETSTWISKLSEHLDLVYKPKKDNTSSRRAEIVRQYITNEFPPSARSALTLLPASLMPSEPLYLLLEGFRTDSDFQVTEKAGRFPIATEHDLSEYGRHVAGTVGELCLALISHHSREPIYPAHREAVATAARRMGIALQFVNIARDIAVDAALGRVYLPTAWLVEEGLTPEMVIETITKAPISKGNPTTKTSSRLQSLEKLRGRLLGRAFKIYAESKPAMDWLPDESRRPMMVAVESYMEIGRVLLEKEAGPGSFGVIRGRPTRATVPKLRRIRVALRALLDA</sequence>
<dbReference type="InterPro" id="IPR019845">
    <property type="entry name" value="Squalene/phytoene_synthase_CS"/>
</dbReference>
<dbReference type="InterPro" id="IPR008949">
    <property type="entry name" value="Isoprenoid_synthase_dom_sf"/>
</dbReference>
<dbReference type="EMBL" id="JAUJFL010000006">
    <property type="protein sequence ID" value="KAK2600489.1"/>
    <property type="molecule type" value="Genomic_DNA"/>
</dbReference>
<keyword evidence="4" id="KW-0125">Carotenoid biosynthesis</keyword>
<proteinExistence type="predicted"/>
<organism evidence="5 6">
    <name type="scientific">Phomopsis amygdali</name>
    <name type="common">Fusicoccum amygdali</name>
    <dbReference type="NCBI Taxonomy" id="1214568"/>
    <lineage>
        <taxon>Eukaryota</taxon>
        <taxon>Fungi</taxon>
        <taxon>Dikarya</taxon>
        <taxon>Ascomycota</taxon>
        <taxon>Pezizomycotina</taxon>
        <taxon>Sordariomycetes</taxon>
        <taxon>Sordariomycetidae</taxon>
        <taxon>Diaporthales</taxon>
        <taxon>Diaporthaceae</taxon>
        <taxon>Diaporthe</taxon>
    </lineage>
</organism>
<evidence type="ECO:0000256" key="3">
    <source>
        <dbReference type="ARBA" id="ARBA00022679"/>
    </source>
</evidence>
<evidence type="ECO:0000313" key="5">
    <source>
        <dbReference type="EMBL" id="KAK2600489.1"/>
    </source>
</evidence>
<dbReference type="Pfam" id="PF00494">
    <property type="entry name" value="SQS_PSY"/>
    <property type="match status" value="1"/>
</dbReference>
<dbReference type="Gene3D" id="1.10.600.10">
    <property type="entry name" value="Farnesyl Diphosphate Synthase"/>
    <property type="match status" value="1"/>
</dbReference>
<dbReference type="PANTHER" id="PTHR31480">
    <property type="entry name" value="BIFUNCTIONAL LYCOPENE CYCLASE/PHYTOENE SYNTHASE"/>
    <property type="match status" value="1"/>
</dbReference>
<comment type="catalytic activity">
    <reaction evidence="1">
        <text>2 (2E,6E,10E)-geranylgeranyl diphosphate = 15-cis-phytoene + 2 diphosphate</text>
        <dbReference type="Rhea" id="RHEA:34475"/>
        <dbReference type="ChEBI" id="CHEBI:27787"/>
        <dbReference type="ChEBI" id="CHEBI:33019"/>
        <dbReference type="ChEBI" id="CHEBI:58756"/>
        <dbReference type="EC" id="2.5.1.32"/>
    </reaction>
</comment>
<comment type="caution">
    <text evidence="5">The sequence shown here is derived from an EMBL/GenBank/DDBJ whole genome shotgun (WGS) entry which is preliminary data.</text>
</comment>
<reference evidence="5" key="1">
    <citation type="submission" date="2023-06" db="EMBL/GenBank/DDBJ databases">
        <authorList>
            <person name="Noh H."/>
        </authorList>
    </citation>
    <scope>NUCLEOTIDE SEQUENCE</scope>
    <source>
        <strain evidence="5">DUCC20226</strain>
    </source>
</reference>
<dbReference type="Proteomes" id="UP001265746">
    <property type="component" value="Unassembled WGS sequence"/>
</dbReference>
<keyword evidence="3" id="KW-0808">Transferase</keyword>
<accession>A0AAD9VYU2</accession>
<evidence type="ECO:0000256" key="4">
    <source>
        <dbReference type="ARBA" id="ARBA00022746"/>
    </source>
</evidence>
<dbReference type="PROSITE" id="PS01045">
    <property type="entry name" value="SQUALEN_PHYTOEN_SYN_2"/>
    <property type="match status" value="1"/>
</dbReference>
<gene>
    <name evidence="5" type="ORF">N8I77_010017</name>
</gene>
<dbReference type="GO" id="GO:0016765">
    <property type="term" value="F:transferase activity, transferring alkyl or aryl (other than methyl) groups"/>
    <property type="evidence" value="ECO:0007669"/>
    <property type="project" value="InterPro"/>
</dbReference>
<protein>
    <recommendedName>
        <fullName evidence="2">15-cis-phytoene synthase</fullName>
        <ecNumber evidence="2">2.5.1.32</ecNumber>
    </recommendedName>
</protein>
<dbReference type="InterPro" id="IPR002060">
    <property type="entry name" value="Squ/phyt_synthse"/>
</dbReference>
<dbReference type="GO" id="GO:0016117">
    <property type="term" value="P:carotenoid biosynthetic process"/>
    <property type="evidence" value="ECO:0007669"/>
    <property type="project" value="UniProtKB-KW"/>
</dbReference>